<evidence type="ECO:0000256" key="10">
    <source>
        <dbReference type="RuleBase" id="RU000607"/>
    </source>
</evidence>
<gene>
    <name evidence="9 11" type="primary">hemH</name>
    <name evidence="11" type="ORF">JCM17846_15640</name>
</gene>
<protein>
    <recommendedName>
        <fullName evidence="9 10">Ferrochelatase</fullName>
        <ecNumber evidence="9 10">4.98.1.1</ecNumber>
    </recommendedName>
    <alternativeName>
        <fullName evidence="9">Heme synthase</fullName>
    </alternativeName>
    <alternativeName>
        <fullName evidence="9">Protoheme ferro-lyase</fullName>
    </alternativeName>
</protein>
<dbReference type="PROSITE" id="PS00534">
    <property type="entry name" value="FERROCHELATASE"/>
    <property type="match status" value="1"/>
</dbReference>
<dbReference type="CDD" id="cd00419">
    <property type="entry name" value="Ferrochelatase_C"/>
    <property type="match status" value="1"/>
</dbReference>
<dbReference type="EC" id="4.98.1.1" evidence="9 10"/>
<evidence type="ECO:0000256" key="2">
    <source>
        <dbReference type="ARBA" id="ARBA00022490"/>
    </source>
</evidence>
<feature type="binding site" evidence="9">
    <location>
        <position position="288"/>
    </location>
    <ligand>
        <name>Fe(2+)</name>
        <dbReference type="ChEBI" id="CHEBI:29033"/>
    </ligand>
</feature>
<evidence type="ECO:0000256" key="6">
    <source>
        <dbReference type="ARBA" id="ARBA00023239"/>
    </source>
</evidence>
<dbReference type="FunFam" id="3.40.50.1400:FF:000002">
    <property type="entry name" value="Ferrochelatase"/>
    <property type="match status" value="1"/>
</dbReference>
<keyword evidence="7 9" id="KW-0627">Porphyrin biosynthesis</keyword>
<accession>A0A5A7N6D2</accession>
<keyword evidence="2 9" id="KW-0963">Cytoplasm</keyword>
<keyword evidence="4 9" id="KW-0408">Iron</keyword>
<dbReference type="RefSeq" id="WP_390624386.1">
    <property type="nucleotide sequence ID" value="NZ_BKCN01000006.1"/>
</dbReference>
<comment type="similarity">
    <text evidence="1 9 10">Belongs to the ferrochelatase family.</text>
</comment>
<evidence type="ECO:0000256" key="4">
    <source>
        <dbReference type="ARBA" id="ARBA00023004"/>
    </source>
</evidence>
<dbReference type="NCBIfam" id="TIGR00109">
    <property type="entry name" value="hemH"/>
    <property type="match status" value="1"/>
</dbReference>
<evidence type="ECO:0000256" key="5">
    <source>
        <dbReference type="ARBA" id="ARBA00023133"/>
    </source>
</evidence>
<dbReference type="CDD" id="cd03411">
    <property type="entry name" value="Ferrochelatase_N"/>
    <property type="match status" value="1"/>
</dbReference>
<dbReference type="EMBL" id="BKCN01000006">
    <property type="protein sequence ID" value="GER03882.1"/>
    <property type="molecule type" value="Genomic_DNA"/>
</dbReference>
<dbReference type="Proteomes" id="UP000324996">
    <property type="component" value="Unassembled WGS sequence"/>
</dbReference>
<keyword evidence="5 9" id="KW-0350">Heme biosynthesis</keyword>
<dbReference type="GO" id="GO:0046872">
    <property type="term" value="F:metal ion binding"/>
    <property type="evidence" value="ECO:0007669"/>
    <property type="project" value="UniProtKB-KW"/>
</dbReference>
<comment type="function">
    <text evidence="9 10">Catalyzes the ferrous insertion into protoporphyrin IX.</text>
</comment>
<dbReference type="AlphaFoldDB" id="A0A5A7N6D2"/>
<sequence>MPTDHPAIAHGRIGVLIVNLGTPDGTDYQSMRRYLKEFLSDRRVIELNPLAWKVILNLFILPFRPQKSGKAYAAIWNEARDESPLRTLTRAQGEGLGRALSHDDRIVVDWAMRYGQPSIAKKIDALKQKGCDRIAVMALYPQYSASTTASVYDQLFRHLMTLRWQPAVRTMAPYHDDGDYIKALVASVERKIAETGWEPDMLLASFHGIPKSYFEAGDPYHCHCQKTGRLLREALGYDENRFMVTFQSRFGPKEWLQPYTDQTLEALPGMGKKKVMVISPGFASDCVETLEEIGLEGKKLFLDAGGEAFARIDCLNDHPDHIALLAKLLDKELKGWL</sequence>
<evidence type="ECO:0000256" key="9">
    <source>
        <dbReference type="HAMAP-Rule" id="MF_00323"/>
    </source>
</evidence>
<dbReference type="Gene3D" id="3.40.50.1400">
    <property type="match status" value="2"/>
</dbReference>
<dbReference type="InterPro" id="IPR033644">
    <property type="entry name" value="Ferrochelatase_C"/>
</dbReference>
<keyword evidence="3 9" id="KW-0479">Metal-binding</keyword>
<comment type="subcellular location">
    <subcellularLocation>
        <location evidence="9 10">Cytoplasm</location>
    </subcellularLocation>
</comment>
<dbReference type="HAMAP" id="MF_00323">
    <property type="entry name" value="Ferrochelatase"/>
    <property type="match status" value="1"/>
</dbReference>
<dbReference type="GO" id="GO:0005737">
    <property type="term" value="C:cytoplasm"/>
    <property type="evidence" value="ECO:0007669"/>
    <property type="project" value="UniProtKB-SubCell"/>
</dbReference>
<comment type="pathway">
    <text evidence="9 10">Porphyrin-containing compound metabolism; protoheme biosynthesis; protoheme from protoporphyrin-IX: step 1/1.</text>
</comment>
<evidence type="ECO:0000256" key="1">
    <source>
        <dbReference type="ARBA" id="ARBA00007718"/>
    </source>
</evidence>
<evidence type="ECO:0000256" key="3">
    <source>
        <dbReference type="ARBA" id="ARBA00022723"/>
    </source>
</evidence>
<feature type="binding site" evidence="9">
    <location>
        <position position="207"/>
    </location>
    <ligand>
        <name>Fe(2+)</name>
        <dbReference type="ChEBI" id="CHEBI:29033"/>
    </ligand>
</feature>
<organism evidence="11 12">
    <name type="scientific">Iodidimonas nitroreducens</name>
    <dbReference type="NCBI Taxonomy" id="1236968"/>
    <lineage>
        <taxon>Bacteria</taxon>
        <taxon>Pseudomonadati</taxon>
        <taxon>Pseudomonadota</taxon>
        <taxon>Alphaproteobacteria</taxon>
        <taxon>Iodidimonadales</taxon>
        <taxon>Iodidimonadaceae</taxon>
        <taxon>Iodidimonas</taxon>
    </lineage>
</organism>
<reference evidence="11 12" key="1">
    <citation type="submission" date="2019-09" db="EMBL/GenBank/DDBJ databases">
        <title>NBRP : Genome information of microbial organism related human and environment.</title>
        <authorList>
            <person name="Hattori M."/>
            <person name="Oshima K."/>
            <person name="Inaba H."/>
            <person name="Suda W."/>
            <person name="Sakamoto M."/>
            <person name="Iino T."/>
            <person name="Kitahara M."/>
            <person name="Oshida Y."/>
            <person name="Iida T."/>
            <person name="Kudo T."/>
            <person name="Itoh T."/>
            <person name="Ohkuma M."/>
        </authorList>
    </citation>
    <scope>NUCLEOTIDE SEQUENCE [LARGE SCALE GENOMIC DNA]</scope>
    <source>
        <strain evidence="11 12">Q-1</strain>
    </source>
</reference>
<dbReference type="GO" id="GO:0004325">
    <property type="term" value="F:ferrochelatase activity"/>
    <property type="evidence" value="ECO:0007669"/>
    <property type="project" value="UniProtKB-UniRule"/>
</dbReference>
<comment type="catalytic activity">
    <reaction evidence="8">
        <text>Fe-coproporphyrin III + 2 H(+) = coproporphyrin III + Fe(2+)</text>
        <dbReference type="Rhea" id="RHEA:49572"/>
        <dbReference type="ChEBI" id="CHEBI:15378"/>
        <dbReference type="ChEBI" id="CHEBI:29033"/>
        <dbReference type="ChEBI" id="CHEBI:68438"/>
        <dbReference type="ChEBI" id="CHEBI:131725"/>
        <dbReference type="EC" id="4.99.1.9"/>
    </reaction>
    <physiologicalReaction direction="right-to-left" evidence="8">
        <dbReference type="Rhea" id="RHEA:49574"/>
    </physiologicalReaction>
</comment>
<dbReference type="InterPro" id="IPR001015">
    <property type="entry name" value="Ferrochelatase"/>
</dbReference>
<comment type="caution">
    <text evidence="11">The sequence shown here is derived from an EMBL/GenBank/DDBJ whole genome shotgun (WGS) entry which is preliminary data.</text>
</comment>
<dbReference type="GO" id="GO:0006783">
    <property type="term" value="P:heme biosynthetic process"/>
    <property type="evidence" value="ECO:0007669"/>
    <property type="project" value="UniProtKB-UniRule"/>
</dbReference>
<evidence type="ECO:0000256" key="7">
    <source>
        <dbReference type="ARBA" id="ARBA00023244"/>
    </source>
</evidence>
<dbReference type="InterPro" id="IPR019772">
    <property type="entry name" value="Ferrochelatase_AS"/>
</dbReference>
<dbReference type="SUPFAM" id="SSF53800">
    <property type="entry name" value="Chelatase"/>
    <property type="match status" value="1"/>
</dbReference>
<proteinExistence type="inferred from homology"/>
<dbReference type="Pfam" id="PF00762">
    <property type="entry name" value="Ferrochelatase"/>
    <property type="match status" value="1"/>
</dbReference>
<evidence type="ECO:0000256" key="8">
    <source>
        <dbReference type="ARBA" id="ARBA00024536"/>
    </source>
</evidence>
<dbReference type="PANTHER" id="PTHR11108">
    <property type="entry name" value="FERROCHELATASE"/>
    <property type="match status" value="1"/>
</dbReference>
<comment type="catalytic activity">
    <reaction evidence="9 10">
        <text>heme b + 2 H(+) = protoporphyrin IX + Fe(2+)</text>
        <dbReference type="Rhea" id="RHEA:22584"/>
        <dbReference type="ChEBI" id="CHEBI:15378"/>
        <dbReference type="ChEBI" id="CHEBI:29033"/>
        <dbReference type="ChEBI" id="CHEBI:57306"/>
        <dbReference type="ChEBI" id="CHEBI:60344"/>
        <dbReference type="EC" id="4.98.1.1"/>
    </reaction>
</comment>
<keyword evidence="6 9" id="KW-0456">Lyase</keyword>
<dbReference type="InterPro" id="IPR033659">
    <property type="entry name" value="Ferrochelatase_N"/>
</dbReference>
<evidence type="ECO:0000313" key="11">
    <source>
        <dbReference type="EMBL" id="GER03882.1"/>
    </source>
</evidence>
<name>A0A5A7N6D2_9PROT</name>
<dbReference type="PANTHER" id="PTHR11108:SF1">
    <property type="entry name" value="FERROCHELATASE, MITOCHONDRIAL"/>
    <property type="match status" value="1"/>
</dbReference>
<dbReference type="UniPathway" id="UPA00252">
    <property type="reaction ID" value="UER00325"/>
</dbReference>
<evidence type="ECO:0000313" key="12">
    <source>
        <dbReference type="Proteomes" id="UP000324996"/>
    </source>
</evidence>
<keyword evidence="12" id="KW-1185">Reference proteome</keyword>